<dbReference type="AlphaFoldDB" id="A0A150J9V8"/>
<evidence type="ECO:0000259" key="1">
    <source>
        <dbReference type="Pfam" id="PF09918"/>
    </source>
</evidence>
<sequence length="177" mass="19106">MSETINESIKAAAGLIEIAAITAPKGKGVDDIRTRTIYKGSKEHSQLVEKMKLYGDKKNLKFFHRDSNNVLNSDAIVLISASAKPPLGLNCGMCGFDCTSIPEKKKINDYFAPVCAFALLDLGIALGSASKTAQILNLDNRIMYSIGATAVEMQLIEGDVVMGIPLSVSSKSIYFDR</sequence>
<reference evidence="2 3" key="1">
    <citation type="journal article" date="2016" name="ISME J.">
        <title>Chasing the elusive Euryarchaeota class WSA2: genomes reveal a uniquely fastidious methyl-reducing methanogen.</title>
        <authorList>
            <person name="Nobu M.K."/>
            <person name="Narihiro T."/>
            <person name="Kuroda K."/>
            <person name="Mei R."/>
            <person name="Liu W.T."/>
        </authorList>
    </citation>
    <scope>NUCLEOTIDE SEQUENCE [LARGE SCALE GENOMIC DNA]</scope>
    <source>
        <strain evidence="2">U1lsi0528_Bin089</strain>
    </source>
</reference>
<feature type="domain" description="DUF2148" evidence="1">
    <location>
        <begin position="113"/>
        <end position="177"/>
    </location>
</feature>
<protein>
    <recommendedName>
        <fullName evidence="1">DUF2148 domain-containing protein</fullName>
    </recommendedName>
</protein>
<gene>
    <name evidence="2" type="ORF">AMQ74_00220</name>
</gene>
<accession>A0A150J9V8</accession>
<dbReference type="Pfam" id="PF09918">
    <property type="entry name" value="DUF2148"/>
    <property type="match status" value="1"/>
</dbReference>
<dbReference type="Proteomes" id="UP000075578">
    <property type="component" value="Unassembled WGS sequence"/>
</dbReference>
<name>A0A150J9V8_9EURY</name>
<dbReference type="PANTHER" id="PTHR40101">
    <property type="entry name" value="CONSERVED PROTEIN"/>
    <property type="match status" value="1"/>
</dbReference>
<evidence type="ECO:0000313" key="2">
    <source>
        <dbReference type="EMBL" id="KYC53986.1"/>
    </source>
</evidence>
<comment type="caution">
    <text evidence="2">The sequence shown here is derived from an EMBL/GenBank/DDBJ whole genome shotgun (WGS) entry which is preliminary data.</text>
</comment>
<proteinExistence type="predicted"/>
<organism evidence="2 3">
    <name type="scientific">Candidatus Methanofastidiosum methylothiophilum</name>
    <dbReference type="NCBI Taxonomy" id="1705564"/>
    <lineage>
        <taxon>Archaea</taxon>
        <taxon>Methanobacteriati</taxon>
        <taxon>Methanobacteriota</taxon>
        <taxon>Stenosarchaea group</taxon>
        <taxon>Candidatus Methanofastidiosia</taxon>
        <taxon>Candidatus Methanofastidiosales</taxon>
        <taxon>Candidatus Methanofastidiosaceae</taxon>
        <taxon>Candidatus Methanofastidiosum</taxon>
    </lineage>
</organism>
<dbReference type="InterPro" id="IPR019224">
    <property type="entry name" value="DUF2148"/>
</dbReference>
<evidence type="ECO:0000313" key="3">
    <source>
        <dbReference type="Proteomes" id="UP000075578"/>
    </source>
</evidence>
<dbReference type="PANTHER" id="PTHR40101:SF1">
    <property type="entry name" value="4FE-4S DOMAIN-CONTAINING PROTEIN"/>
    <property type="match status" value="1"/>
</dbReference>
<dbReference type="EMBL" id="LNGD01000007">
    <property type="protein sequence ID" value="KYC53986.1"/>
    <property type="molecule type" value="Genomic_DNA"/>
</dbReference>